<evidence type="ECO:0000256" key="1">
    <source>
        <dbReference type="ARBA" id="ARBA00022737"/>
    </source>
</evidence>
<evidence type="ECO:0000256" key="2">
    <source>
        <dbReference type="ARBA" id="ARBA00023043"/>
    </source>
</evidence>
<dbReference type="InterPro" id="IPR027417">
    <property type="entry name" value="P-loop_NTPase"/>
</dbReference>
<gene>
    <name evidence="5" type="ORF">MEDL_26883</name>
</gene>
<protein>
    <recommendedName>
        <fullName evidence="4">Novel STAND NTPase 3 domain-containing protein</fullName>
    </recommendedName>
</protein>
<dbReference type="InterPro" id="IPR036770">
    <property type="entry name" value="Ankyrin_rpt-contain_sf"/>
</dbReference>
<reference evidence="5" key="1">
    <citation type="submission" date="2021-03" db="EMBL/GenBank/DDBJ databases">
        <authorList>
            <person name="Bekaert M."/>
        </authorList>
    </citation>
    <scope>NUCLEOTIDE SEQUENCE</scope>
</reference>
<dbReference type="GO" id="GO:0005634">
    <property type="term" value="C:nucleus"/>
    <property type="evidence" value="ECO:0007669"/>
    <property type="project" value="TreeGrafter"/>
</dbReference>
<proteinExistence type="predicted"/>
<sequence>MDLNTEQNSLLDERLNLPEKSSSSSTGDTSQGKRSSGESGESSQRRRCISTASSTDFSSKDDPHLDTVSILTNIGTDDTHPVGDRSLHGDDYSGSSQINVSGKTVLIGETINYIIQKAEEDESIQREEIFKEQFKSMEDIFVETKGYANAKEKLEKKHHVLITGSPGEGTTLIANKLVSDKISQGYSLKEVDDVRQLRQVHWNKHQIVLMDDLFGYSGSKVDQNQKLVFEIGHIIEERMRYDEFLFIVMTCRNSILQRIKTSLKSHRVLDKSNVVDLSEIELSQQERLEILEKHLNKYRLRQPIDPVIKQAISKCKHPGFPYCVYMFTRIDKLFNQGKLFFDSPIQFVREEIHVLSENDPDIYALLLFLLIKDGEIQEKTLQSLDDNCNEFHLLQNIGNFPNATQLGRRLYSAIKRVDAAFVVQENSNIHFRHSCVLEAICFSFSQTLEHQAVKWLPFDFVVKRIRTDRSDKSNDNEIVTIGPSVYDYLAERFINEIKLGNLVEVCKHEAFRNGRFVTSFCAILEGLLINDIDQFRFILQITERENHLGALFNGSLLYWSSSLNSELLCSTLLAKHFYDNIKNQFWVRIQASAALVPACWYGFQETVLSSLLQLNADINSAMHKERRLQTYLCDFCTVHDDEGMTGIQASVFGDNLQKHVTLAYLLKNGARFKEFSYNKPLIKAIEIYDEVLKNGSKDIVTAKMTIHTLLEGGANVNWKDQHENTALWYAVLNDNVEIVELIIAKSQYILPQPLLPFSRSLQMVKLIEENNIDSDFDQTDISGKSVLHRVQHESLISYFINKGCSLNQRDKNGRIPLFYCNSIAIYKELIARGSPVSTTDYYDKTILHFIKRQDIIECILNTASDEDIKRNINKVDKLNRTPIFFMDIITHYKATSGTPCKC</sequence>
<dbReference type="AlphaFoldDB" id="A0A8S3S196"/>
<evidence type="ECO:0000256" key="3">
    <source>
        <dbReference type="SAM" id="MobiDB-lite"/>
    </source>
</evidence>
<keyword evidence="6" id="KW-1185">Reference proteome</keyword>
<dbReference type="GO" id="GO:0000976">
    <property type="term" value="F:transcription cis-regulatory region binding"/>
    <property type="evidence" value="ECO:0007669"/>
    <property type="project" value="TreeGrafter"/>
</dbReference>
<organism evidence="5 6">
    <name type="scientific">Mytilus edulis</name>
    <name type="common">Blue mussel</name>
    <dbReference type="NCBI Taxonomy" id="6550"/>
    <lineage>
        <taxon>Eukaryota</taxon>
        <taxon>Metazoa</taxon>
        <taxon>Spiralia</taxon>
        <taxon>Lophotrochozoa</taxon>
        <taxon>Mollusca</taxon>
        <taxon>Bivalvia</taxon>
        <taxon>Autobranchia</taxon>
        <taxon>Pteriomorphia</taxon>
        <taxon>Mytilida</taxon>
        <taxon>Mytiloidea</taxon>
        <taxon>Mytilidae</taxon>
        <taxon>Mytilinae</taxon>
        <taxon>Mytilus</taxon>
    </lineage>
</organism>
<dbReference type="PANTHER" id="PTHR24193:SF121">
    <property type="entry name" value="ADA2A-CONTAINING COMPLEX COMPONENT 3, ISOFORM D"/>
    <property type="match status" value="1"/>
</dbReference>
<feature type="compositionally biased region" description="Low complexity" evidence="3">
    <location>
        <begin position="21"/>
        <end position="42"/>
    </location>
</feature>
<name>A0A8S3S196_MYTED</name>
<feature type="domain" description="Novel STAND NTPase 3" evidence="4">
    <location>
        <begin position="141"/>
        <end position="296"/>
    </location>
</feature>
<dbReference type="Pfam" id="PF20720">
    <property type="entry name" value="nSTAND3"/>
    <property type="match status" value="1"/>
</dbReference>
<accession>A0A8S3S196</accession>
<evidence type="ECO:0000313" key="6">
    <source>
        <dbReference type="Proteomes" id="UP000683360"/>
    </source>
</evidence>
<dbReference type="Proteomes" id="UP000683360">
    <property type="component" value="Unassembled WGS sequence"/>
</dbReference>
<evidence type="ECO:0000313" key="5">
    <source>
        <dbReference type="EMBL" id="CAG2212964.1"/>
    </source>
</evidence>
<feature type="compositionally biased region" description="Polar residues" evidence="3">
    <location>
        <begin position="1"/>
        <end position="10"/>
    </location>
</feature>
<feature type="region of interest" description="Disordered" evidence="3">
    <location>
        <begin position="1"/>
        <end position="64"/>
    </location>
</feature>
<dbReference type="InterPro" id="IPR050663">
    <property type="entry name" value="Ankyrin-SOCS_Box"/>
</dbReference>
<dbReference type="GO" id="GO:0045944">
    <property type="term" value="P:positive regulation of transcription by RNA polymerase II"/>
    <property type="evidence" value="ECO:0007669"/>
    <property type="project" value="TreeGrafter"/>
</dbReference>
<evidence type="ECO:0000259" key="4">
    <source>
        <dbReference type="Pfam" id="PF20720"/>
    </source>
</evidence>
<keyword evidence="1" id="KW-0677">Repeat</keyword>
<dbReference type="Gene3D" id="1.25.40.20">
    <property type="entry name" value="Ankyrin repeat-containing domain"/>
    <property type="match status" value="2"/>
</dbReference>
<dbReference type="OrthoDB" id="6091529at2759"/>
<dbReference type="SUPFAM" id="SSF48403">
    <property type="entry name" value="Ankyrin repeat"/>
    <property type="match status" value="1"/>
</dbReference>
<keyword evidence="2" id="KW-0040">ANK repeat</keyword>
<dbReference type="EMBL" id="CAJPWZ010001319">
    <property type="protein sequence ID" value="CAG2212964.1"/>
    <property type="molecule type" value="Genomic_DNA"/>
</dbReference>
<dbReference type="InterPro" id="IPR049050">
    <property type="entry name" value="nSTAND3"/>
</dbReference>
<comment type="caution">
    <text evidence="5">The sequence shown here is derived from an EMBL/GenBank/DDBJ whole genome shotgun (WGS) entry which is preliminary data.</text>
</comment>
<dbReference type="PANTHER" id="PTHR24193">
    <property type="entry name" value="ANKYRIN REPEAT PROTEIN"/>
    <property type="match status" value="1"/>
</dbReference>
<dbReference type="SUPFAM" id="SSF52540">
    <property type="entry name" value="P-loop containing nucleoside triphosphate hydrolases"/>
    <property type="match status" value="1"/>
</dbReference>